<evidence type="ECO:0000259" key="1">
    <source>
        <dbReference type="Pfam" id="PF07734"/>
    </source>
</evidence>
<dbReference type="InterPro" id="IPR006527">
    <property type="entry name" value="F-box-assoc_dom_typ1"/>
</dbReference>
<dbReference type="InterPro" id="IPR050796">
    <property type="entry name" value="SCF_F-box_component"/>
</dbReference>
<dbReference type="AlphaFoldDB" id="A4UV32"/>
<dbReference type="Pfam" id="PF07734">
    <property type="entry name" value="FBA_1"/>
    <property type="match status" value="1"/>
</dbReference>
<feature type="domain" description="F-box associated beta-propeller type 1" evidence="1">
    <location>
        <begin position="7"/>
        <end position="179"/>
    </location>
</feature>
<accession>A4UV32</accession>
<organism evidence="2">
    <name type="scientific">Solanum tuberosum</name>
    <name type="common">Potato</name>
    <dbReference type="NCBI Taxonomy" id="4113"/>
    <lineage>
        <taxon>Eukaryota</taxon>
        <taxon>Viridiplantae</taxon>
        <taxon>Streptophyta</taxon>
        <taxon>Embryophyta</taxon>
        <taxon>Tracheophyta</taxon>
        <taxon>Spermatophyta</taxon>
        <taxon>Magnoliopsida</taxon>
        <taxon>eudicotyledons</taxon>
        <taxon>Gunneridae</taxon>
        <taxon>Pentapetalae</taxon>
        <taxon>asterids</taxon>
        <taxon>lamiids</taxon>
        <taxon>Solanales</taxon>
        <taxon>Solanaceae</taxon>
        <taxon>Solanoideae</taxon>
        <taxon>Solaneae</taxon>
        <taxon>Solanum</taxon>
    </lineage>
</organism>
<evidence type="ECO:0000313" key="2">
    <source>
        <dbReference type="EMBL" id="ABO92992.1"/>
    </source>
</evidence>
<dbReference type="PANTHER" id="PTHR31672">
    <property type="entry name" value="BNACNNG10540D PROTEIN"/>
    <property type="match status" value="1"/>
</dbReference>
<name>A4UV32_SOLTU</name>
<dbReference type="NCBIfam" id="TIGR01640">
    <property type="entry name" value="F_box_assoc_1"/>
    <property type="match status" value="1"/>
</dbReference>
<dbReference type="EMBL" id="EF514212">
    <property type="protein sequence ID" value="ABO92992.1"/>
    <property type="molecule type" value="Genomic_DNA"/>
</dbReference>
<reference evidence="2" key="1">
    <citation type="journal article" date="2007" name="BMC Genomics">
        <title>Comparative sequence analysis of Solanum and Arabidopsis in a hot spot for pathogen resistance on potato chromosome V reveals a patchwork of conserved and rapidly evolving genome segments.</title>
        <authorList>
            <person name="Ballvora A."/>
            <person name="Jocker A."/>
            <person name="Viehover P."/>
            <person name="Ishihara H."/>
            <person name="Paal J."/>
            <person name="Meksem K."/>
            <person name="Bruggmann R."/>
            <person name="Schoof H."/>
            <person name="Weisshaar B."/>
            <person name="Gebhardt C."/>
        </authorList>
    </citation>
    <scope>NUCLEOTIDE SEQUENCE</scope>
</reference>
<dbReference type="InterPro" id="IPR017451">
    <property type="entry name" value="F-box-assoc_interact_dom"/>
</dbReference>
<protein>
    <submittedName>
        <fullName evidence="2">F-box associated domain-containing protein</fullName>
    </submittedName>
</protein>
<dbReference type="PANTHER" id="PTHR31672:SF13">
    <property type="entry name" value="F-BOX PROTEIN CPR30-LIKE"/>
    <property type="match status" value="1"/>
</dbReference>
<sequence>MCSGSIKYGFGYDESPDDYKVVFINYPYNHASSSNMTTVVNIYSLRSNSWTTLHDKLQGIFLVSHYGRFVNGKLCWTSSTCINNYKACNITSFDLADGTWGSLELPSCGKDNSYINVGVVGSDLSLLYTCQRGAATSDVCIMKHSGVNVSWTKLFTIKYPQNIKTHRCFAPVFTFSIHFRHGEILLLLHSAIMIYDGSTRQLKHTAHVKQCEEIYVESLVNPLKISDQGHEDEILYPFSPYLVTSRIRRKFYFLLPPVIMTYNGSTRQVEVADQFEECAAAEIYLGQIRARIFEIIFPIFGDREQIPQARNIQYLRLDEKPLYQTLDLTNASAALPRHIRGRLTVDKADIQSYRTKRSMTLIEDTTVGSVILRKLNLAELIV</sequence>
<proteinExistence type="predicted"/>